<reference evidence="3 4" key="1">
    <citation type="journal article" date="2014" name="Genome Announc.">
        <title>Draft Genome Sequence of Advenella kashmirensis Strain W13003, a Polycyclic Aromatic Hydrocarbon-Degrading Bacterium.</title>
        <authorList>
            <person name="Wang X."/>
            <person name="Jin D."/>
            <person name="Zhou L."/>
            <person name="Wu L."/>
            <person name="An W."/>
            <person name="Zhao L."/>
        </authorList>
    </citation>
    <scope>NUCLEOTIDE SEQUENCE [LARGE SCALE GENOMIC DNA]</scope>
    <source>
        <strain evidence="3 4">W13003</strain>
    </source>
</reference>
<dbReference type="PANTHER" id="PTHR42928:SF5">
    <property type="entry name" value="BLR1237 PROTEIN"/>
    <property type="match status" value="1"/>
</dbReference>
<evidence type="ECO:0000256" key="1">
    <source>
        <dbReference type="ARBA" id="ARBA00006987"/>
    </source>
</evidence>
<dbReference type="RefSeq" id="WP_024003582.1">
    <property type="nucleotide sequence ID" value="NZ_KI650979.1"/>
</dbReference>
<dbReference type="OrthoDB" id="8904021at2"/>
<dbReference type="Pfam" id="PF03401">
    <property type="entry name" value="TctC"/>
    <property type="match status" value="1"/>
</dbReference>
<dbReference type="PIRSF" id="PIRSF017082">
    <property type="entry name" value="YflP"/>
    <property type="match status" value="1"/>
</dbReference>
<dbReference type="AlphaFoldDB" id="V8QVX9"/>
<dbReference type="Gene3D" id="3.40.190.150">
    <property type="entry name" value="Bordetella uptake gene, domain 1"/>
    <property type="match status" value="1"/>
</dbReference>
<comment type="caution">
    <text evidence="3">The sequence shown here is derived from an EMBL/GenBank/DDBJ whole genome shotgun (WGS) entry which is preliminary data.</text>
</comment>
<dbReference type="InterPro" id="IPR042100">
    <property type="entry name" value="Bug_dom1"/>
</dbReference>
<evidence type="ECO:0000256" key="2">
    <source>
        <dbReference type="SAM" id="SignalP"/>
    </source>
</evidence>
<dbReference type="SUPFAM" id="SSF53850">
    <property type="entry name" value="Periplasmic binding protein-like II"/>
    <property type="match status" value="1"/>
</dbReference>
<proteinExistence type="inferred from homology"/>
<keyword evidence="4" id="KW-1185">Reference proteome</keyword>
<gene>
    <name evidence="3" type="ORF">W822_02570</name>
</gene>
<dbReference type="PANTHER" id="PTHR42928">
    <property type="entry name" value="TRICARBOXYLATE-BINDING PROTEIN"/>
    <property type="match status" value="1"/>
</dbReference>
<dbReference type="Proteomes" id="UP000018733">
    <property type="component" value="Unassembled WGS sequence"/>
</dbReference>
<dbReference type="Gene3D" id="3.40.190.10">
    <property type="entry name" value="Periplasmic binding protein-like II"/>
    <property type="match status" value="1"/>
</dbReference>
<keyword evidence="2" id="KW-0732">Signal</keyword>
<dbReference type="eggNOG" id="COG3181">
    <property type="taxonomic scope" value="Bacteria"/>
</dbReference>
<dbReference type="PATRIC" id="fig|1424334.3.peg.515"/>
<evidence type="ECO:0000313" key="4">
    <source>
        <dbReference type="Proteomes" id="UP000018733"/>
    </source>
</evidence>
<feature type="chain" id="PRO_5004771791" evidence="2">
    <location>
        <begin position="23"/>
        <end position="323"/>
    </location>
</feature>
<feature type="signal peptide" evidence="2">
    <location>
        <begin position="1"/>
        <end position="22"/>
    </location>
</feature>
<evidence type="ECO:0000313" key="3">
    <source>
        <dbReference type="EMBL" id="ETF04076.1"/>
    </source>
</evidence>
<accession>V8QVX9</accession>
<name>V8QVX9_9BURK</name>
<dbReference type="EMBL" id="AYXT01000001">
    <property type="protein sequence ID" value="ETF04076.1"/>
    <property type="molecule type" value="Genomic_DNA"/>
</dbReference>
<protein>
    <submittedName>
        <fullName evidence="3">ABC transporter substrate-binding protein</fullName>
    </submittedName>
</protein>
<organism evidence="3 4">
    <name type="scientific">Advenella kashmirensis W13003</name>
    <dbReference type="NCBI Taxonomy" id="1424334"/>
    <lineage>
        <taxon>Bacteria</taxon>
        <taxon>Pseudomonadati</taxon>
        <taxon>Pseudomonadota</taxon>
        <taxon>Betaproteobacteria</taxon>
        <taxon>Burkholderiales</taxon>
        <taxon>Alcaligenaceae</taxon>
    </lineage>
</organism>
<dbReference type="InterPro" id="IPR005064">
    <property type="entry name" value="BUG"/>
</dbReference>
<dbReference type="STRING" id="1424334.W822_02570"/>
<comment type="similarity">
    <text evidence="1">Belongs to the UPF0065 (bug) family.</text>
</comment>
<sequence length="323" mass="34184">MRYVLTRIVGIGLMFIGLNAHAASHYPERPVTLIVPFSAGSGSDTQARILSESLTGQLGVPIVVENKPGANGTIGASFVARAKPDGYTFLLGSATTNAANLSLYPSKRTGFDESSFVMVGVLSRGIIGMFVPSSFGWKSVDEFLAAARNGTAPSLTCGSGNSVTQVACEMFKVTAGVDAVTVPYKSNGQSLNDVAGGRVSYAFSDRTAALPYMNGKLVRLQAVSADTRYETLPEVPTLAEQGVPDMLFSSWTGVFAPAGTPPEIVHKVNAAINTWLRSPSAASLFEKTGASFQETSVDESAAFYHAEASRWENYIEKTKVSVN</sequence>
<dbReference type="HOGENOM" id="CLU_045683_0_2_4"/>
<dbReference type="CDD" id="cd07012">
    <property type="entry name" value="PBP2_Bug_TTT"/>
    <property type="match status" value="1"/>
</dbReference>